<dbReference type="SMART" id="SM00342">
    <property type="entry name" value="HTH_ARAC"/>
    <property type="match status" value="1"/>
</dbReference>
<dbReference type="Pfam" id="PF07494">
    <property type="entry name" value="Reg_prop"/>
    <property type="match status" value="3"/>
</dbReference>
<name>A0A4P7VHC0_9BACT</name>
<dbReference type="EC" id="2.7.13.3" evidence="2"/>
<dbReference type="SUPFAM" id="SSF63829">
    <property type="entry name" value="Calcium-dependent phosphotriesterase"/>
    <property type="match status" value="3"/>
</dbReference>
<feature type="domain" description="Response regulatory" evidence="16">
    <location>
        <begin position="1054"/>
        <end position="1169"/>
    </location>
</feature>
<comment type="catalytic activity">
    <reaction evidence="1">
        <text>ATP + protein L-histidine = ADP + protein N-phospho-L-histidine.</text>
        <dbReference type="EC" id="2.7.13.3"/>
    </reaction>
</comment>
<dbReference type="PANTHER" id="PTHR43547">
    <property type="entry name" value="TWO-COMPONENT HISTIDINE KINASE"/>
    <property type="match status" value="1"/>
</dbReference>
<dbReference type="InterPro" id="IPR015943">
    <property type="entry name" value="WD40/YVTN_repeat-like_dom_sf"/>
</dbReference>
<dbReference type="Gene3D" id="3.40.50.2300">
    <property type="match status" value="1"/>
</dbReference>
<evidence type="ECO:0000256" key="1">
    <source>
        <dbReference type="ARBA" id="ARBA00000085"/>
    </source>
</evidence>
<dbReference type="Gene3D" id="1.10.287.130">
    <property type="match status" value="1"/>
</dbReference>
<accession>A0A4P7VHC0</accession>
<evidence type="ECO:0000256" key="5">
    <source>
        <dbReference type="ARBA" id="ARBA00022741"/>
    </source>
</evidence>
<dbReference type="InterPro" id="IPR018060">
    <property type="entry name" value="HTH_AraC"/>
</dbReference>
<dbReference type="GO" id="GO:0000155">
    <property type="term" value="F:phosphorelay sensor kinase activity"/>
    <property type="evidence" value="ECO:0007669"/>
    <property type="project" value="InterPro"/>
</dbReference>
<dbReference type="Gene3D" id="1.10.10.60">
    <property type="entry name" value="Homeodomain-like"/>
    <property type="match status" value="1"/>
</dbReference>
<evidence type="ECO:0000256" key="4">
    <source>
        <dbReference type="ARBA" id="ARBA00022679"/>
    </source>
</evidence>
<keyword evidence="18" id="KW-1185">Reference proteome</keyword>
<dbReference type="InterPro" id="IPR001789">
    <property type="entry name" value="Sig_transdc_resp-reg_receiver"/>
</dbReference>
<proteinExistence type="predicted"/>
<keyword evidence="8" id="KW-0902">Two-component regulatory system</keyword>
<evidence type="ECO:0000256" key="10">
    <source>
        <dbReference type="ARBA" id="ARBA00023125"/>
    </source>
</evidence>
<dbReference type="FunFam" id="3.30.565.10:FF:000037">
    <property type="entry name" value="Hybrid sensor histidine kinase/response regulator"/>
    <property type="match status" value="1"/>
</dbReference>
<keyword evidence="6" id="KW-0418">Kinase</keyword>
<dbReference type="InterPro" id="IPR003594">
    <property type="entry name" value="HATPase_dom"/>
</dbReference>
<keyword evidence="13" id="KW-0472">Membrane</keyword>
<evidence type="ECO:0000256" key="12">
    <source>
        <dbReference type="PROSITE-ProRule" id="PRU00169"/>
    </source>
</evidence>
<keyword evidence="11" id="KW-0804">Transcription</keyword>
<dbReference type="PROSITE" id="PS01124">
    <property type="entry name" value="HTH_ARAC_FAMILY_2"/>
    <property type="match status" value="1"/>
</dbReference>
<dbReference type="PANTHER" id="PTHR43547:SF2">
    <property type="entry name" value="HYBRID SIGNAL TRANSDUCTION HISTIDINE KINASE C"/>
    <property type="match status" value="1"/>
</dbReference>
<dbReference type="SMART" id="SM00388">
    <property type="entry name" value="HisKA"/>
    <property type="match status" value="1"/>
</dbReference>
<evidence type="ECO:0000256" key="13">
    <source>
        <dbReference type="SAM" id="Phobius"/>
    </source>
</evidence>
<dbReference type="PROSITE" id="PS50109">
    <property type="entry name" value="HIS_KIN"/>
    <property type="match status" value="1"/>
</dbReference>
<dbReference type="GO" id="GO:0005524">
    <property type="term" value="F:ATP binding"/>
    <property type="evidence" value="ECO:0007669"/>
    <property type="project" value="UniProtKB-KW"/>
</dbReference>
<dbReference type="SMART" id="SM00387">
    <property type="entry name" value="HATPase_c"/>
    <property type="match status" value="1"/>
</dbReference>
<dbReference type="Pfam" id="PF00512">
    <property type="entry name" value="HisKA"/>
    <property type="match status" value="1"/>
</dbReference>
<dbReference type="InterPro" id="IPR036097">
    <property type="entry name" value="HisK_dim/P_sf"/>
</dbReference>
<keyword evidence="9" id="KW-0805">Transcription regulation</keyword>
<dbReference type="Gene3D" id="2.130.10.10">
    <property type="entry name" value="YVTN repeat-like/Quinoprotein amine dehydrogenase"/>
    <property type="match status" value="2"/>
</dbReference>
<feature type="domain" description="Histidine kinase" evidence="15">
    <location>
        <begin position="797"/>
        <end position="1010"/>
    </location>
</feature>
<evidence type="ECO:0000256" key="11">
    <source>
        <dbReference type="ARBA" id="ARBA00023163"/>
    </source>
</evidence>
<evidence type="ECO:0000256" key="6">
    <source>
        <dbReference type="ARBA" id="ARBA00022777"/>
    </source>
</evidence>
<dbReference type="PROSITE" id="PS50110">
    <property type="entry name" value="RESPONSE_REGULATORY"/>
    <property type="match status" value="1"/>
</dbReference>
<dbReference type="InterPro" id="IPR013783">
    <property type="entry name" value="Ig-like_fold"/>
</dbReference>
<dbReference type="PRINTS" id="PR00344">
    <property type="entry name" value="BCTRLSENSOR"/>
</dbReference>
<keyword evidence="10" id="KW-0238">DNA-binding</keyword>
<dbReference type="InterPro" id="IPR009057">
    <property type="entry name" value="Homeodomain-like_sf"/>
</dbReference>
<dbReference type="OrthoDB" id="717811at2"/>
<keyword evidence="5" id="KW-0547">Nucleotide-binding</keyword>
<evidence type="ECO:0000256" key="3">
    <source>
        <dbReference type="ARBA" id="ARBA00022553"/>
    </source>
</evidence>
<dbReference type="InterPro" id="IPR011110">
    <property type="entry name" value="Reg_prop"/>
</dbReference>
<evidence type="ECO:0000256" key="2">
    <source>
        <dbReference type="ARBA" id="ARBA00012438"/>
    </source>
</evidence>
<feature type="transmembrane region" description="Helical" evidence="13">
    <location>
        <begin position="750"/>
        <end position="775"/>
    </location>
</feature>
<dbReference type="Gene3D" id="2.60.40.10">
    <property type="entry name" value="Immunoglobulins"/>
    <property type="match status" value="1"/>
</dbReference>
<dbReference type="Gene3D" id="3.30.565.10">
    <property type="entry name" value="Histidine kinase-like ATPase, C-terminal domain"/>
    <property type="match status" value="1"/>
</dbReference>
<dbReference type="CDD" id="cd00075">
    <property type="entry name" value="HATPase"/>
    <property type="match status" value="1"/>
</dbReference>
<dbReference type="InterPro" id="IPR004358">
    <property type="entry name" value="Sig_transdc_His_kin-like_C"/>
</dbReference>
<dbReference type="SUPFAM" id="SSF47384">
    <property type="entry name" value="Homodimeric domain of signal transducing histidine kinase"/>
    <property type="match status" value="1"/>
</dbReference>
<evidence type="ECO:0000259" key="14">
    <source>
        <dbReference type="PROSITE" id="PS01124"/>
    </source>
</evidence>
<dbReference type="InterPro" id="IPR036890">
    <property type="entry name" value="HATPase_C_sf"/>
</dbReference>
<reference evidence="17 18" key="1">
    <citation type="submission" date="2019-02" db="EMBL/GenBank/DDBJ databases">
        <title>Isolation and identification of novel species under the genus Muribaculum.</title>
        <authorList>
            <person name="Miyake S."/>
            <person name="Ding Y."/>
            <person name="Low A."/>
            <person name="Soh M."/>
            <person name="Seedorf H."/>
        </authorList>
    </citation>
    <scope>NUCLEOTIDE SEQUENCE [LARGE SCALE GENOMIC DNA]</scope>
    <source>
        <strain evidence="17 18">TLL-A4</strain>
    </source>
</reference>
<dbReference type="Pfam" id="PF02518">
    <property type="entry name" value="HATPase_c"/>
    <property type="match status" value="1"/>
</dbReference>
<gene>
    <name evidence="17" type="ORF">E7746_05975</name>
</gene>
<evidence type="ECO:0000259" key="15">
    <source>
        <dbReference type="PROSITE" id="PS50109"/>
    </source>
</evidence>
<dbReference type="Proteomes" id="UP000297031">
    <property type="component" value="Chromosome"/>
</dbReference>
<protein>
    <recommendedName>
        <fullName evidence="2">histidine kinase</fullName>
        <ecNumber evidence="2">2.7.13.3</ecNumber>
    </recommendedName>
</protein>
<evidence type="ECO:0000259" key="16">
    <source>
        <dbReference type="PROSITE" id="PS50110"/>
    </source>
</evidence>
<dbReference type="InterPro" id="IPR011006">
    <property type="entry name" value="CheY-like_superfamily"/>
</dbReference>
<feature type="domain" description="HTH araC/xylS-type" evidence="14">
    <location>
        <begin position="1203"/>
        <end position="1302"/>
    </location>
</feature>
<evidence type="ECO:0000256" key="7">
    <source>
        <dbReference type="ARBA" id="ARBA00022840"/>
    </source>
</evidence>
<dbReference type="InterPro" id="IPR003661">
    <property type="entry name" value="HisK_dim/P_dom"/>
</dbReference>
<dbReference type="GO" id="GO:0043565">
    <property type="term" value="F:sequence-specific DNA binding"/>
    <property type="evidence" value="ECO:0007669"/>
    <property type="project" value="InterPro"/>
</dbReference>
<dbReference type="CDD" id="cd00082">
    <property type="entry name" value="HisKA"/>
    <property type="match status" value="1"/>
</dbReference>
<keyword evidence="4" id="KW-0808">Transferase</keyword>
<dbReference type="SUPFAM" id="SSF55874">
    <property type="entry name" value="ATPase domain of HSP90 chaperone/DNA topoisomerase II/histidine kinase"/>
    <property type="match status" value="1"/>
</dbReference>
<dbReference type="SUPFAM" id="SSF52172">
    <property type="entry name" value="CheY-like"/>
    <property type="match status" value="1"/>
</dbReference>
<dbReference type="EMBL" id="CP039393">
    <property type="protein sequence ID" value="QCD35473.1"/>
    <property type="molecule type" value="Genomic_DNA"/>
</dbReference>
<dbReference type="SUPFAM" id="SSF46689">
    <property type="entry name" value="Homeodomain-like"/>
    <property type="match status" value="1"/>
</dbReference>
<keyword evidence="3 12" id="KW-0597">Phosphoprotein</keyword>
<evidence type="ECO:0000313" key="18">
    <source>
        <dbReference type="Proteomes" id="UP000297031"/>
    </source>
</evidence>
<dbReference type="Pfam" id="PF00072">
    <property type="entry name" value="Response_reg"/>
    <property type="match status" value="1"/>
</dbReference>
<keyword evidence="7" id="KW-0067">ATP-binding</keyword>
<keyword evidence="13" id="KW-0812">Transmembrane</keyword>
<organism evidence="17 18">
    <name type="scientific">Muribaculum gordoncarteri</name>
    <dbReference type="NCBI Taxonomy" id="2530390"/>
    <lineage>
        <taxon>Bacteria</taxon>
        <taxon>Pseudomonadati</taxon>
        <taxon>Bacteroidota</taxon>
        <taxon>Bacteroidia</taxon>
        <taxon>Bacteroidales</taxon>
        <taxon>Muribaculaceae</taxon>
        <taxon>Muribaculum</taxon>
    </lineage>
</organism>
<dbReference type="InterPro" id="IPR005467">
    <property type="entry name" value="His_kinase_dom"/>
</dbReference>
<keyword evidence="13" id="KW-1133">Transmembrane helix</keyword>
<dbReference type="InterPro" id="IPR018062">
    <property type="entry name" value="HTH_AraC-typ_CS"/>
</dbReference>
<sequence length="1323" mass="150069">MVMLRIIIISIILLFGIVSHAQRLRTYDYAELTCGRINAMAQDSDGFIWIATENGLNRFDGWKMKYYLSDQNDSTALCNNFVGMIYVDNDDRLWVGSGSGLQRYSSYSDAFENVNFTGGEKPSVMAMKELSNGEMWAVTNGYGIYRINPVDMRADRLTEINSMFDSEFMLTITEDSYKRIWITTNNQRIFYITPDRSKIVSVNSPGMIQNITVDILGNIWCATRDDIYYWDEAKSHFCKIELTGTTIKNISEIISLCDGTLYIVTRNSGVWQLKDKQQCPTIYFHEWSYSADNLYKCLFDSKNRLWLGYHKSGIAQLSSNPFRFSFEDITPSIDQYLTGIAEDSAGRIWVSTNDGNMRCYTPDMHLVNSLSIGKSITGMTIDHDDMIWTVSSDGIINRVRKDGSVAETYEVNNRSYLSNVIEGNDRRMYVATIGSGFLQIANGKIVNAITSNTQLATDKSLYNDYIMTLYCDSNGFIWIGHCDGIDCYDPYNNRMLDLDCSEALKSHVVYALASDHYGRMWIGTSKGMYVYDVNKSKLAHYYMSDGLPSNMVCGLNVADNGDVWFSTYKGLGKLNASTGAINAYISGNGLVDTEYIKSVYLKSSTGRMYFGGLRGVSYFIPDVVLPGSEPGCPVLTNLYINNEQISADTYINGNRVADNNWSECSQINLDLEHNSLVLEFSTFSFDDRETIQFEFRIPEINDSWQTLLIGDNKVMCNYLPSGKYHLEVRANENGVYSPVRKFNISIAPPWYASNTAIIMYLFLVIALISLTLYVYKRQLNRKKKEEVHEERFRSFINIAHELRSPLSLIVSPLSSLIKSETDSKKKKALITMSRSASRIENLVNQILDIRKIEKGQMKLGFIKTDVVILVKNIVDEFEYVAAERHITLSFEHDKESLFLWIDPHNFDKIIINLIANAFKFTPDNGIIKVTITSDEQEAKIIVEDSGIGLDEGKINKIFERFYQASNETAGYGIGLHLTKMLVDLHHGRLTAENRKEENGSRFIVIVPCGKGHLSEKEIINPIQTNALHERPVILRDNIVQVEKPNSHSIKRKPRLLIVDDDEDILMYLQTNMSIEYKVLTAKDGIEAFNIAQTSGVDLIVSDVMMPRMDGFELLKRLKSNSRTSIIPIILLTTRAEYETRIKGWDIGAEAFISKPFKLEELLLLCENLINGRIKLKGRLSVDKDIQEKIQPLKMKSNDDIFMDKLTAVINENISNSDFKIEDLADNIGMSRVTLHRRIKNLTGISPVEFVRNIRLAQAAKLLRSCDTNISQVAYAVGFSNPGVFSTAFKNLYGYTPSDYAELSEEQVNILNNTENSYESAIDN</sequence>
<dbReference type="GO" id="GO:0003700">
    <property type="term" value="F:DNA-binding transcription factor activity"/>
    <property type="evidence" value="ECO:0007669"/>
    <property type="project" value="InterPro"/>
</dbReference>
<evidence type="ECO:0000256" key="9">
    <source>
        <dbReference type="ARBA" id="ARBA00023015"/>
    </source>
</evidence>
<dbReference type="SMART" id="SM00448">
    <property type="entry name" value="REC"/>
    <property type="match status" value="1"/>
</dbReference>
<dbReference type="Pfam" id="PF12833">
    <property type="entry name" value="HTH_18"/>
    <property type="match status" value="1"/>
</dbReference>
<dbReference type="KEGG" id="mgod:E7746_05975"/>
<evidence type="ECO:0000256" key="8">
    <source>
        <dbReference type="ARBA" id="ARBA00023012"/>
    </source>
</evidence>
<feature type="modified residue" description="4-aspartylphosphate" evidence="12">
    <location>
        <position position="1102"/>
    </location>
</feature>
<evidence type="ECO:0000313" key="17">
    <source>
        <dbReference type="EMBL" id="QCD35473.1"/>
    </source>
</evidence>
<dbReference type="PROSITE" id="PS00041">
    <property type="entry name" value="HTH_ARAC_FAMILY_1"/>
    <property type="match status" value="1"/>
</dbReference>